<dbReference type="HOGENOM" id="CLU_2145606_0_0_1"/>
<evidence type="ECO:0000313" key="2">
    <source>
        <dbReference type="EMBL" id="CCE32880.1"/>
    </source>
</evidence>
<dbReference type="EMBL" id="CAGA01000047">
    <property type="protein sequence ID" value="CCE32880.1"/>
    <property type="molecule type" value="Genomic_DNA"/>
</dbReference>
<evidence type="ECO:0000256" key="1">
    <source>
        <dbReference type="SAM" id="MobiDB-lite"/>
    </source>
</evidence>
<dbReference type="Proteomes" id="UP000016801">
    <property type="component" value="Unassembled WGS sequence"/>
</dbReference>
<dbReference type="AlphaFoldDB" id="M1WA74"/>
<dbReference type="OrthoDB" id="4948765at2759"/>
<evidence type="ECO:0000313" key="3">
    <source>
        <dbReference type="Proteomes" id="UP000016801"/>
    </source>
</evidence>
<proteinExistence type="predicted"/>
<keyword evidence="3" id="KW-1185">Reference proteome</keyword>
<organism evidence="2 3">
    <name type="scientific">Claviceps purpurea (strain 20.1)</name>
    <name type="common">Ergot fungus</name>
    <name type="synonym">Sphacelia segetum</name>
    <dbReference type="NCBI Taxonomy" id="1111077"/>
    <lineage>
        <taxon>Eukaryota</taxon>
        <taxon>Fungi</taxon>
        <taxon>Dikarya</taxon>
        <taxon>Ascomycota</taxon>
        <taxon>Pezizomycotina</taxon>
        <taxon>Sordariomycetes</taxon>
        <taxon>Hypocreomycetidae</taxon>
        <taxon>Hypocreales</taxon>
        <taxon>Clavicipitaceae</taxon>
        <taxon>Claviceps</taxon>
    </lineage>
</organism>
<gene>
    <name evidence="2" type="ORF">CPUR_06745</name>
</gene>
<feature type="compositionally biased region" description="Acidic residues" evidence="1">
    <location>
        <begin position="32"/>
        <end position="48"/>
    </location>
</feature>
<dbReference type="VEuPathDB" id="FungiDB:CPUR_06745"/>
<accession>M1WA74</accession>
<comment type="caution">
    <text evidence="2">The sequence shown here is derived from an EMBL/GenBank/DDBJ whole genome shotgun (WGS) entry which is preliminary data.</text>
</comment>
<name>M1WA74_CLAP2</name>
<sequence>MPNNPTDFRSTVVKPYLRDPDSNEVPQQDVTSTDDEEEEKVSECEEVADAPTPPPQRQIFISAKEKHDFQLAIELRKQGIIITPVEALEASDMAEKFLHWTILQHHFILSRM</sequence>
<feature type="region of interest" description="Disordered" evidence="1">
    <location>
        <begin position="1"/>
        <end position="55"/>
    </location>
</feature>
<reference evidence="2 3" key="1">
    <citation type="journal article" date="2013" name="PLoS Genet.">
        <title>Plant-symbiotic fungi as chemical engineers: Multi-genome analysis of the Clavicipitaceae reveals dynamics of alkaloid loci.</title>
        <authorList>
            <person name="Schardl C.L."/>
            <person name="Young C.A."/>
            <person name="Hesse U."/>
            <person name="Amyotte S.G."/>
            <person name="Andreeva K."/>
            <person name="Calie P.J."/>
            <person name="Fleetwood D.J."/>
            <person name="Haws D.C."/>
            <person name="Moore N."/>
            <person name="Oeser B."/>
            <person name="Panaccione D.G."/>
            <person name="Schweri K.K."/>
            <person name="Voisey C.R."/>
            <person name="Farman M.L."/>
            <person name="Jaromczyk J.W."/>
            <person name="Roe B.A."/>
            <person name="O'Sullivan D.M."/>
            <person name="Scott B."/>
            <person name="Tudzynski P."/>
            <person name="An Z."/>
            <person name="Arnaoudova E.G."/>
            <person name="Bullock C.T."/>
            <person name="Charlton N.D."/>
            <person name="Chen L."/>
            <person name="Cox M."/>
            <person name="Dinkins R.D."/>
            <person name="Florea S."/>
            <person name="Glenn A.E."/>
            <person name="Gordon A."/>
            <person name="Gueldener U."/>
            <person name="Harris D.R."/>
            <person name="Hollin W."/>
            <person name="Jaromczyk J."/>
            <person name="Johnson R.D."/>
            <person name="Khan A.K."/>
            <person name="Leistner E."/>
            <person name="Leuchtmann A."/>
            <person name="Li C."/>
            <person name="Liu J."/>
            <person name="Liu J."/>
            <person name="Liu M."/>
            <person name="Mace W."/>
            <person name="Machado C."/>
            <person name="Nagabhyru P."/>
            <person name="Pan J."/>
            <person name="Schmid J."/>
            <person name="Sugawara K."/>
            <person name="Steiner U."/>
            <person name="Takach J.E."/>
            <person name="Tanaka E."/>
            <person name="Webb J.S."/>
            <person name="Wilson E.V."/>
            <person name="Wiseman J.L."/>
            <person name="Yoshida R."/>
            <person name="Zeng Z."/>
        </authorList>
    </citation>
    <scope>NUCLEOTIDE SEQUENCE [LARGE SCALE GENOMIC DNA]</scope>
    <source>
        <strain evidence="2 3">20.1</strain>
    </source>
</reference>
<protein>
    <submittedName>
        <fullName evidence="2">Uncharacterized protein</fullName>
    </submittedName>
</protein>